<dbReference type="InterPro" id="IPR044543">
    <property type="entry name" value="YHJQ-like"/>
</dbReference>
<dbReference type="Proteomes" id="UP000556026">
    <property type="component" value="Unassembled WGS sequence"/>
</dbReference>
<gene>
    <name evidence="1" type="ORF">GMST_02280</name>
</gene>
<dbReference type="PANTHER" id="PTHR37310:SF1">
    <property type="entry name" value="CYTOPLASMIC PROTEIN"/>
    <property type="match status" value="1"/>
</dbReference>
<sequence>MKTKEMLSTHPQRPPVEISGLTQCIEALWDCAVVCTSCADACLGERKVQELTRCIRLNLDCADICQATARVLGRQTQFNVQLVRSQLESCVIACRVCAEECGNHAEMHAHCRICRNACQNCERMCQELISRFAA</sequence>
<comment type="caution">
    <text evidence="1">The sequence shown here is derived from an EMBL/GenBank/DDBJ whole genome shotgun (WGS) entry which is preliminary data.</text>
</comment>
<evidence type="ECO:0000313" key="2">
    <source>
        <dbReference type="Proteomes" id="UP000556026"/>
    </source>
</evidence>
<dbReference type="RefSeq" id="WP_183352760.1">
    <property type="nucleotide sequence ID" value="NZ_BLXX01000001.1"/>
</dbReference>
<reference evidence="2" key="1">
    <citation type="submission" date="2020-06" db="EMBL/GenBank/DDBJ databases">
        <title>Draft genomic sequence of Geomonas sp. Red330.</title>
        <authorList>
            <person name="Itoh H."/>
            <person name="Zhenxing X."/>
            <person name="Ushijima N."/>
            <person name="Masuda Y."/>
            <person name="Shiratori Y."/>
            <person name="Senoo K."/>
        </authorList>
    </citation>
    <scope>NUCLEOTIDE SEQUENCE [LARGE SCALE GENOMIC DNA]</scope>
    <source>
        <strain evidence="2">Red330</strain>
    </source>
</reference>
<keyword evidence="2" id="KW-1185">Reference proteome</keyword>
<protein>
    <recommendedName>
        <fullName evidence="3">Ferredoxin</fullName>
    </recommendedName>
</protein>
<accession>A0A6V8MDM0</accession>
<dbReference type="InterPro" id="IPR005560">
    <property type="entry name" value="Csp_YhjQ"/>
</dbReference>
<dbReference type="EMBL" id="BLXX01000001">
    <property type="protein sequence ID" value="GFO57903.1"/>
    <property type="molecule type" value="Genomic_DNA"/>
</dbReference>
<dbReference type="Pfam" id="PF03860">
    <property type="entry name" value="Csp"/>
    <property type="match status" value="1"/>
</dbReference>
<evidence type="ECO:0000313" key="1">
    <source>
        <dbReference type="EMBL" id="GFO57903.1"/>
    </source>
</evidence>
<evidence type="ECO:0008006" key="3">
    <source>
        <dbReference type="Google" id="ProtNLM"/>
    </source>
</evidence>
<dbReference type="PANTHER" id="PTHR37310">
    <property type="entry name" value="CYTOPLASMIC PROTEIN-RELATED"/>
    <property type="match status" value="1"/>
</dbReference>
<name>A0A6V8MDM0_9BACT</name>
<dbReference type="CDD" id="cd08026">
    <property type="entry name" value="DUF326"/>
    <property type="match status" value="1"/>
</dbReference>
<dbReference type="AlphaFoldDB" id="A0A6V8MDM0"/>
<organism evidence="1 2">
    <name type="scientific">Geomonas silvestris</name>
    <dbReference type="NCBI Taxonomy" id="2740184"/>
    <lineage>
        <taxon>Bacteria</taxon>
        <taxon>Pseudomonadati</taxon>
        <taxon>Thermodesulfobacteriota</taxon>
        <taxon>Desulfuromonadia</taxon>
        <taxon>Geobacterales</taxon>
        <taxon>Geobacteraceae</taxon>
        <taxon>Geomonas</taxon>
    </lineage>
</organism>
<dbReference type="Gene3D" id="1.20.1270.360">
    <property type="match status" value="1"/>
</dbReference>
<proteinExistence type="predicted"/>